<reference evidence="2" key="1">
    <citation type="journal article" date="2020" name="New Phytol.">
        <title>Comparative genomics reveals dynamic genome evolution in host specialist ectomycorrhizal fungi.</title>
        <authorList>
            <person name="Lofgren L.A."/>
            <person name="Nguyen N.H."/>
            <person name="Vilgalys R."/>
            <person name="Ruytinx J."/>
            <person name="Liao H.L."/>
            <person name="Branco S."/>
            <person name="Kuo A."/>
            <person name="LaButti K."/>
            <person name="Lipzen A."/>
            <person name="Andreopoulos W."/>
            <person name="Pangilinan J."/>
            <person name="Riley R."/>
            <person name="Hundley H."/>
            <person name="Na H."/>
            <person name="Barry K."/>
            <person name="Grigoriev I.V."/>
            <person name="Stajich J.E."/>
            <person name="Kennedy P.G."/>
        </authorList>
    </citation>
    <scope>NUCLEOTIDE SEQUENCE</scope>
    <source>
        <strain evidence="2">FC423</strain>
    </source>
</reference>
<gene>
    <name evidence="2" type="ORF">F5147DRAFT_716359</name>
</gene>
<comment type="caution">
    <text evidence="2">The sequence shown here is derived from an EMBL/GenBank/DDBJ whole genome shotgun (WGS) entry which is preliminary data.</text>
</comment>
<dbReference type="GeneID" id="64700853"/>
<keyword evidence="3" id="KW-1185">Reference proteome</keyword>
<name>A0A9P7JPQ5_9AGAM</name>
<dbReference type="OrthoDB" id="2687984at2759"/>
<evidence type="ECO:0000313" key="2">
    <source>
        <dbReference type="EMBL" id="KAG2096512.1"/>
    </source>
</evidence>
<organism evidence="2 3">
    <name type="scientific">Suillus discolor</name>
    <dbReference type="NCBI Taxonomy" id="1912936"/>
    <lineage>
        <taxon>Eukaryota</taxon>
        <taxon>Fungi</taxon>
        <taxon>Dikarya</taxon>
        <taxon>Basidiomycota</taxon>
        <taxon>Agaricomycotina</taxon>
        <taxon>Agaricomycetes</taxon>
        <taxon>Agaricomycetidae</taxon>
        <taxon>Boletales</taxon>
        <taxon>Suillineae</taxon>
        <taxon>Suillaceae</taxon>
        <taxon>Suillus</taxon>
    </lineage>
</organism>
<evidence type="ECO:0008006" key="4">
    <source>
        <dbReference type="Google" id="ProtNLM"/>
    </source>
</evidence>
<proteinExistence type="predicted"/>
<dbReference type="EMBL" id="JABBWM010000069">
    <property type="protein sequence ID" value="KAG2096512.1"/>
    <property type="molecule type" value="Genomic_DNA"/>
</dbReference>
<dbReference type="AlphaFoldDB" id="A0A9P7JPQ5"/>
<evidence type="ECO:0000313" key="3">
    <source>
        <dbReference type="Proteomes" id="UP000823399"/>
    </source>
</evidence>
<sequence>MRIHYLSDCWVIWCFCSAARLLNTPMPMHDQRSSSKINLQVKHSPRCHHRKLSLPPPRRPRLLLLIVSTLSRQVQQARSHTPFHCRLVSFDFCRALTR</sequence>
<dbReference type="RefSeq" id="XP_041288235.1">
    <property type="nucleotide sequence ID" value="XM_041438594.1"/>
</dbReference>
<feature type="signal peptide" evidence="1">
    <location>
        <begin position="1"/>
        <end position="18"/>
    </location>
</feature>
<evidence type="ECO:0000256" key="1">
    <source>
        <dbReference type="SAM" id="SignalP"/>
    </source>
</evidence>
<protein>
    <recommendedName>
        <fullName evidence="4">Secreted protein</fullName>
    </recommendedName>
</protein>
<dbReference type="Proteomes" id="UP000823399">
    <property type="component" value="Unassembled WGS sequence"/>
</dbReference>
<accession>A0A9P7JPQ5</accession>
<keyword evidence="1" id="KW-0732">Signal</keyword>
<feature type="chain" id="PRO_5040195762" description="Secreted protein" evidence="1">
    <location>
        <begin position="19"/>
        <end position="98"/>
    </location>
</feature>